<comment type="caution">
    <text evidence="3">The sequence shown here is derived from an EMBL/GenBank/DDBJ whole genome shotgun (WGS) entry which is preliminary data.</text>
</comment>
<dbReference type="AlphaFoldDB" id="A0A4V6U4M1"/>
<organism evidence="3 4">
    <name type="scientific">Pseudomonas leptonychotis</name>
    <dbReference type="NCBI Taxonomy" id="2448482"/>
    <lineage>
        <taxon>Bacteria</taxon>
        <taxon>Pseudomonadati</taxon>
        <taxon>Pseudomonadota</taxon>
        <taxon>Gammaproteobacteria</taxon>
        <taxon>Pseudomonadales</taxon>
        <taxon>Pseudomonadaceae</taxon>
        <taxon>Pseudomonas</taxon>
    </lineage>
</organism>
<feature type="chain" id="PRO_5020526890" evidence="1">
    <location>
        <begin position="24"/>
        <end position="249"/>
    </location>
</feature>
<keyword evidence="1" id="KW-0732">Signal</keyword>
<evidence type="ECO:0000259" key="2">
    <source>
        <dbReference type="SMART" id="SM00062"/>
    </source>
</evidence>
<dbReference type="OrthoDB" id="245568at2"/>
<feature type="domain" description="Solute-binding protein family 3/N-terminal" evidence="2">
    <location>
        <begin position="25"/>
        <end position="248"/>
    </location>
</feature>
<dbReference type="InterPro" id="IPR001638">
    <property type="entry name" value="Solute-binding_3/MltF_N"/>
</dbReference>
<reference evidence="3 4" key="1">
    <citation type="submission" date="2018-10" db="EMBL/GenBank/DDBJ databases">
        <title>Pseudomonas leptonychotis sp. nov., isolated from Weddell seals in Antarctica.</title>
        <authorList>
            <person name="Novakova D."/>
            <person name="Svec P."/>
            <person name="Kralova S."/>
            <person name="Kristofova L."/>
            <person name="Zeman M."/>
            <person name="Pantucek R."/>
            <person name="Maslanova I."/>
            <person name="Sedlacek I."/>
        </authorList>
    </citation>
    <scope>NUCLEOTIDE SEQUENCE [LARGE SCALE GENOMIC DNA]</scope>
    <source>
        <strain evidence="3 4">CCM 8849</strain>
    </source>
</reference>
<evidence type="ECO:0000256" key="1">
    <source>
        <dbReference type="SAM" id="SignalP"/>
    </source>
</evidence>
<dbReference type="PROSITE" id="PS51257">
    <property type="entry name" value="PROKAR_LIPOPROTEIN"/>
    <property type="match status" value="1"/>
</dbReference>
<name>A0A4V6U4M1_9PSED</name>
<sequence length="249" mass="28222">MRLLTRWVWLLSLLLACNTSSLAATVVMAFGEKIPPFCFPESDSGIELEVIGEALAFRGHHLEPRYFPLARVPLSFRQGEVDAAMTDLGQDLAAAGAHYGEPAVLYHNVFVSLKGRGLTIKTPADLKGLSIVAFPGAVQRYPEWLAGSQQDGLYFEQNNQELQVLGLNKARYDLVLSDTNIFRYFELLLERTTLFKAKTVQLHQFVEEDPQNYRPVFRDPQIRDDFNAGLEHLKTSGRYQAIYDHYLKQ</sequence>
<dbReference type="SMART" id="SM00062">
    <property type="entry name" value="PBPb"/>
    <property type="match status" value="1"/>
</dbReference>
<proteinExistence type="predicted"/>
<evidence type="ECO:0000313" key="4">
    <source>
        <dbReference type="Proteomes" id="UP000307541"/>
    </source>
</evidence>
<protein>
    <submittedName>
        <fullName evidence="3">ABC transporter substrate-binding protein</fullName>
    </submittedName>
</protein>
<keyword evidence="4" id="KW-1185">Reference proteome</keyword>
<evidence type="ECO:0000313" key="3">
    <source>
        <dbReference type="EMBL" id="TIH09554.1"/>
    </source>
</evidence>
<dbReference type="Gene3D" id="3.40.190.10">
    <property type="entry name" value="Periplasmic binding protein-like II"/>
    <property type="match status" value="2"/>
</dbReference>
<dbReference type="EMBL" id="RFLV01000001">
    <property type="protein sequence ID" value="TIH09554.1"/>
    <property type="molecule type" value="Genomic_DNA"/>
</dbReference>
<feature type="signal peptide" evidence="1">
    <location>
        <begin position="1"/>
        <end position="23"/>
    </location>
</feature>
<dbReference type="SUPFAM" id="SSF53850">
    <property type="entry name" value="Periplasmic binding protein-like II"/>
    <property type="match status" value="1"/>
</dbReference>
<accession>A0A4V6U4M1</accession>
<gene>
    <name evidence="3" type="ORF">D8779_02290</name>
</gene>
<dbReference type="Proteomes" id="UP000307541">
    <property type="component" value="Unassembled WGS sequence"/>
</dbReference>